<feature type="transmembrane region" description="Helical" evidence="7">
    <location>
        <begin position="145"/>
        <end position="166"/>
    </location>
</feature>
<keyword evidence="2" id="KW-0813">Transport</keyword>
<dbReference type="Proteomes" id="UP001243195">
    <property type="component" value="Unassembled WGS sequence"/>
</dbReference>
<feature type="transmembrane region" description="Helical" evidence="7">
    <location>
        <begin position="86"/>
        <end position="103"/>
    </location>
</feature>
<dbReference type="InterPro" id="IPR020846">
    <property type="entry name" value="MFS_dom"/>
</dbReference>
<accession>A0AAW8JC45</accession>
<keyword evidence="3" id="KW-1003">Cell membrane</keyword>
<evidence type="ECO:0000259" key="8">
    <source>
        <dbReference type="PROSITE" id="PS50850"/>
    </source>
</evidence>
<dbReference type="PROSITE" id="PS50850">
    <property type="entry name" value="MFS"/>
    <property type="match status" value="1"/>
</dbReference>
<protein>
    <submittedName>
        <fullName evidence="9">MFS transporter</fullName>
    </submittedName>
</protein>
<dbReference type="Pfam" id="PF07690">
    <property type="entry name" value="MFS_1"/>
    <property type="match status" value="1"/>
</dbReference>
<evidence type="ECO:0000256" key="7">
    <source>
        <dbReference type="SAM" id="Phobius"/>
    </source>
</evidence>
<dbReference type="RefSeq" id="WP_277091996.1">
    <property type="nucleotide sequence ID" value="NZ_JAKVJG010000025.1"/>
</dbReference>
<keyword evidence="4 7" id="KW-0812">Transmembrane</keyword>
<dbReference type="InterPro" id="IPR050171">
    <property type="entry name" value="MFS_Transporters"/>
</dbReference>
<feature type="transmembrane region" description="Helical" evidence="7">
    <location>
        <begin position="115"/>
        <end position="133"/>
    </location>
</feature>
<dbReference type="EMBL" id="JAVIDA010000001">
    <property type="protein sequence ID" value="MDQ9069900.1"/>
    <property type="molecule type" value="Genomic_DNA"/>
</dbReference>
<dbReference type="GO" id="GO:0022857">
    <property type="term" value="F:transmembrane transporter activity"/>
    <property type="evidence" value="ECO:0007669"/>
    <property type="project" value="InterPro"/>
</dbReference>
<feature type="transmembrane region" description="Helical" evidence="7">
    <location>
        <begin position="21"/>
        <end position="45"/>
    </location>
</feature>
<dbReference type="AlphaFoldDB" id="A0AAW8JC45"/>
<feature type="transmembrane region" description="Helical" evidence="7">
    <location>
        <begin position="377"/>
        <end position="396"/>
    </location>
</feature>
<evidence type="ECO:0000256" key="3">
    <source>
        <dbReference type="ARBA" id="ARBA00022475"/>
    </source>
</evidence>
<feature type="transmembrane region" description="Helical" evidence="7">
    <location>
        <begin position="51"/>
        <end position="74"/>
    </location>
</feature>
<dbReference type="SUPFAM" id="SSF103473">
    <property type="entry name" value="MFS general substrate transporter"/>
    <property type="match status" value="1"/>
</dbReference>
<evidence type="ECO:0000256" key="1">
    <source>
        <dbReference type="ARBA" id="ARBA00004651"/>
    </source>
</evidence>
<comment type="subcellular location">
    <subcellularLocation>
        <location evidence="1">Cell membrane</location>
        <topology evidence="1">Multi-pass membrane protein</topology>
    </subcellularLocation>
</comment>
<dbReference type="InterPro" id="IPR011701">
    <property type="entry name" value="MFS"/>
</dbReference>
<feature type="transmembrane region" description="Helical" evidence="7">
    <location>
        <begin position="281"/>
        <end position="301"/>
    </location>
</feature>
<evidence type="ECO:0000256" key="6">
    <source>
        <dbReference type="ARBA" id="ARBA00023136"/>
    </source>
</evidence>
<dbReference type="GO" id="GO:0005886">
    <property type="term" value="C:plasma membrane"/>
    <property type="evidence" value="ECO:0007669"/>
    <property type="project" value="UniProtKB-SubCell"/>
</dbReference>
<dbReference type="PANTHER" id="PTHR23517:SF13">
    <property type="entry name" value="MAJOR FACILITATOR SUPERFAMILY MFS_1"/>
    <property type="match status" value="1"/>
</dbReference>
<keyword evidence="5 7" id="KW-1133">Transmembrane helix</keyword>
<dbReference type="Gene3D" id="1.20.1250.20">
    <property type="entry name" value="MFS general substrate transporter like domains"/>
    <property type="match status" value="1"/>
</dbReference>
<feature type="domain" description="Major facilitator superfamily (MFS) profile" evidence="8">
    <location>
        <begin position="19"/>
        <end position="400"/>
    </location>
</feature>
<name>A0AAW8JC45_9GAMM</name>
<evidence type="ECO:0000313" key="9">
    <source>
        <dbReference type="EMBL" id="MDQ9069900.1"/>
    </source>
</evidence>
<evidence type="ECO:0000256" key="5">
    <source>
        <dbReference type="ARBA" id="ARBA00022989"/>
    </source>
</evidence>
<comment type="caution">
    <text evidence="9">The sequence shown here is derived from an EMBL/GenBank/DDBJ whole genome shotgun (WGS) entry which is preliminary data.</text>
</comment>
<organism evidence="9 10">
    <name type="scientific">Acinetobacter gerneri</name>
    <dbReference type="NCBI Taxonomy" id="202952"/>
    <lineage>
        <taxon>Bacteria</taxon>
        <taxon>Pseudomonadati</taxon>
        <taxon>Pseudomonadota</taxon>
        <taxon>Gammaproteobacteria</taxon>
        <taxon>Moraxellales</taxon>
        <taxon>Moraxellaceae</taxon>
        <taxon>Acinetobacter</taxon>
    </lineage>
</organism>
<feature type="transmembrane region" description="Helical" evidence="7">
    <location>
        <begin position="343"/>
        <end position="365"/>
    </location>
</feature>
<keyword evidence="6 7" id="KW-0472">Membrane</keyword>
<gene>
    <name evidence="9" type="ORF">RFH51_00255</name>
</gene>
<feature type="transmembrane region" description="Helical" evidence="7">
    <location>
        <begin position="217"/>
        <end position="241"/>
    </location>
</feature>
<feature type="transmembrane region" description="Helical" evidence="7">
    <location>
        <begin position="172"/>
        <end position="196"/>
    </location>
</feature>
<evidence type="ECO:0000256" key="4">
    <source>
        <dbReference type="ARBA" id="ARBA00022692"/>
    </source>
</evidence>
<feature type="transmembrane region" description="Helical" evidence="7">
    <location>
        <begin position="253"/>
        <end position="274"/>
    </location>
</feature>
<proteinExistence type="predicted"/>
<reference evidence="9" key="1">
    <citation type="submission" date="2023-08" db="EMBL/GenBank/DDBJ databases">
        <title>Emergence of clinically-relevant ST2 carbapenem-resistant Acinetobacter baumannii strains in hospital sewages in Zhejiang, East of China.</title>
        <authorList>
            <person name="Kaichao C."/>
            <person name="Zhang R."/>
        </authorList>
    </citation>
    <scope>NUCLEOTIDE SEQUENCE</scope>
    <source>
        <strain evidence="9">M-SY-60</strain>
    </source>
</reference>
<dbReference type="InterPro" id="IPR036259">
    <property type="entry name" value="MFS_trans_sf"/>
</dbReference>
<feature type="transmembrane region" description="Helical" evidence="7">
    <location>
        <begin position="307"/>
        <end position="331"/>
    </location>
</feature>
<sequence>MNQFGGLQQNSGSKLSPNAALVLHTANLMSFMAAASAPAPLYQIYQRLWHFSPVILTLIFATYALFLLLALLIAGSISDYIGRKPVILLAILLQMTSMMFFLFSNDINMLFVARAIQGIATALAVSSIGAALLDLNKHKGPIINSICPMLGMTVGSILACLVLQYSNAPLHLIFEILIVIYLIEFILTIFSPETAVKRSGALASLKLKMAVPPAAKFALISISPVNIALWMLSGIFLSLMPSLFVQAFQIHSAWLNGLSFSAITLSGAIGIILLRKSASVFILKFGTIHLILGTIILILGINLVNIYLLFIGSIIAGLGFGTSFMGAIRTVMPLAKPEERAGLMAAFYVESYLAFSVPAIIAGLLVQKIGLINSTNLYAFSIVALSILALFFIFRLPKTA</sequence>
<dbReference type="PANTHER" id="PTHR23517">
    <property type="entry name" value="RESISTANCE PROTEIN MDTM, PUTATIVE-RELATED-RELATED"/>
    <property type="match status" value="1"/>
</dbReference>
<evidence type="ECO:0000313" key="10">
    <source>
        <dbReference type="Proteomes" id="UP001243195"/>
    </source>
</evidence>
<evidence type="ECO:0000256" key="2">
    <source>
        <dbReference type="ARBA" id="ARBA00022448"/>
    </source>
</evidence>